<dbReference type="PANTHER" id="PTHR35038:SF8">
    <property type="entry name" value="C-TYPE POLYHEME CYTOCHROME OMCC"/>
    <property type="match status" value="1"/>
</dbReference>
<accession>A0A381UC28</accession>
<organism evidence="3">
    <name type="scientific">marine metagenome</name>
    <dbReference type="NCBI Taxonomy" id="408172"/>
    <lineage>
        <taxon>unclassified sequences</taxon>
        <taxon>metagenomes</taxon>
        <taxon>ecological metagenomes</taxon>
    </lineage>
</organism>
<dbReference type="InterPro" id="IPR036280">
    <property type="entry name" value="Multihaem_cyt_sf"/>
</dbReference>
<feature type="domain" description="Cytochrome c-552/4" evidence="2">
    <location>
        <begin position="220"/>
        <end position="260"/>
    </location>
</feature>
<dbReference type="InterPro" id="IPR023155">
    <property type="entry name" value="Cyt_c-552/4"/>
</dbReference>
<dbReference type="EMBL" id="UINC01006150">
    <property type="protein sequence ID" value="SVA25785.1"/>
    <property type="molecule type" value="Genomic_DNA"/>
</dbReference>
<proteinExistence type="predicted"/>
<dbReference type="PANTHER" id="PTHR35038">
    <property type="entry name" value="DISSIMILATORY SULFITE REDUCTASE SIRA"/>
    <property type="match status" value="1"/>
</dbReference>
<protein>
    <recommendedName>
        <fullName evidence="2">Cytochrome c-552/4 domain-containing protein</fullName>
    </recommendedName>
</protein>
<name>A0A381UC28_9ZZZZ</name>
<dbReference type="Pfam" id="PF13435">
    <property type="entry name" value="Cytochrome_C554"/>
    <property type="match status" value="1"/>
</dbReference>
<dbReference type="InterPro" id="IPR051829">
    <property type="entry name" value="Multiheme_Cytochr_ET"/>
</dbReference>
<sequence length="664" mass="74689">MGWGAFALAIVVAILFGLAYGKSSFAKQAKRQTLQALTPAQVKSDGYTSSASCRACHPSQYASWHKSYHRTMTQLAGPHSVMGRFDGTEVVSGGLLYSVYQTNDQYWAKMPDPEIIMKTIETGRRINDHNYQIRTNGVLSILDLRTVPRVNKRVVMTTGSHHYQTYWVEGSVKDPQTKRNETKYGNLLQTLPLVYLPKEQQWIPRENAFMMAPESKRMISQWNHHCIKCHSTAGNPGLTGNNTFDTRAAELGISCEACHGPSTDHARHYRSPLARYTQHFSKSSTTNIIPKTGSRWFGDPAKLDHKRSSQICGQCHGVYIYNDPKLGESFARNGPTYRPGDDIHSIRYYIQHPGPAPTPVRQEELEKNPGFFRERWWDDGTILAGGREFTAMRVSACYNKGELSCLDCHSMHQSDPVDQLKPHMRSNQACIKCHAEPEYTTSIDQHTFHKPGSTGSNCLNCHMPHTTYALLGAIRNHQIQSPSAQRSIRHGVPNACNLCHLDQTLDWTQQHLATRYGHTPLPLSAEQKNTSAALLWLLKGHAAQRAITAWHAGWQPARDTSGTDWLAPHLARLLDDPYGVVRHIANNSLGKQPGFDRFEFDFLATAPERMRLAKRAIAQWNELPSTASDTTGKSILISSDRQLMETAIQALLKNRDNRPFTIKE</sequence>
<dbReference type="AlphaFoldDB" id="A0A381UC28"/>
<keyword evidence="1" id="KW-0732">Signal</keyword>
<evidence type="ECO:0000256" key="1">
    <source>
        <dbReference type="ARBA" id="ARBA00022729"/>
    </source>
</evidence>
<gene>
    <name evidence="3" type="ORF">METZ01_LOCUS78639</name>
</gene>
<dbReference type="SUPFAM" id="SSF48695">
    <property type="entry name" value="Multiheme cytochromes"/>
    <property type="match status" value="1"/>
</dbReference>
<evidence type="ECO:0000313" key="3">
    <source>
        <dbReference type="EMBL" id="SVA25785.1"/>
    </source>
</evidence>
<evidence type="ECO:0000259" key="2">
    <source>
        <dbReference type="Pfam" id="PF13435"/>
    </source>
</evidence>
<reference evidence="3" key="1">
    <citation type="submission" date="2018-05" db="EMBL/GenBank/DDBJ databases">
        <authorList>
            <person name="Lanie J.A."/>
            <person name="Ng W.-L."/>
            <person name="Kazmierczak K.M."/>
            <person name="Andrzejewski T.M."/>
            <person name="Davidsen T.M."/>
            <person name="Wayne K.J."/>
            <person name="Tettelin H."/>
            <person name="Glass J.I."/>
            <person name="Rusch D."/>
            <person name="Podicherti R."/>
            <person name="Tsui H.-C.T."/>
            <person name="Winkler M.E."/>
        </authorList>
    </citation>
    <scope>NUCLEOTIDE SEQUENCE</scope>
</reference>
<dbReference type="Gene3D" id="1.10.1130.10">
    <property type="entry name" value="Flavocytochrome C3, Chain A"/>
    <property type="match status" value="2"/>
</dbReference>